<evidence type="ECO:0008006" key="4">
    <source>
        <dbReference type="Google" id="ProtNLM"/>
    </source>
</evidence>
<protein>
    <recommendedName>
        <fullName evidence="4">Peptidase A2 domain-containing protein</fullName>
    </recommendedName>
</protein>
<dbReference type="InterPro" id="IPR021109">
    <property type="entry name" value="Peptidase_aspartic_dom_sf"/>
</dbReference>
<dbReference type="OrthoDB" id="3048530at2759"/>
<feature type="region of interest" description="Disordered" evidence="1">
    <location>
        <begin position="152"/>
        <end position="198"/>
    </location>
</feature>
<evidence type="ECO:0000313" key="3">
    <source>
        <dbReference type="Proteomes" id="UP000187429"/>
    </source>
</evidence>
<accession>A0A1R1YIA7</accession>
<name>A0A1R1YIA7_9FUNG</name>
<comment type="caution">
    <text evidence="2">The sequence shown here is derived from an EMBL/GenBank/DDBJ whole genome shotgun (WGS) entry which is preliminary data.</text>
</comment>
<gene>
    <name evidence="2" type="ORF">AYI69_g3940</name>
</gene>
<evidence type="ECO:0000256" key="1">
    <source>
        <dbReference type="SAM" id="MobiDB-lite"/>
    </source>
</evidence>
<keyword evidence="3" id="KW-1185">Reference proteome</keyword>
<dbReference type="CDD" id="cd00303">
    <property type="entry name" value="retropepsin_like"/>
    <property type="match status" value="1"/>
</dbReference>
<evidence type="ECO:0000313" key="2">
    <source>
        <dbReference type="EMBL" id="OMJ26657.1"/>
    </source>
</evidence>
<sequence length="592" mass="66963">MAEECLLNYDLLVPIIRNEINSQKRIKLLKQESNTIHSAQEEPQLSIQNPHLPHFKTKEIESIPAPSPPMKEKGSEDIKSLINQMNAMSFAIKRIEERSTYTHSTNKDVRSFRDHSKPKCAYCDSDHLKRDCTLLNQDIEIGLNLVNSLDAKRRSSNNPDRYSPYSEKKSKSNTNTPGNNKQTTRRISELPKVLDPADDTDLTNSAAFENDKVLFEQGLVDKPYKIKSNIVESKFQDRVLERCKSSKLEISLQELSSVSPMIRKSLNDDLRPKRVVIAENITTTQLKPLETSAVQNDWKTEYLAVGSGKINSRIQGAEVQLLFDEGCEINLMSTGVFQALKSLGKVKLGESINWNLVDANQGSSKMLGVCNDVEIEIYGVAVRVSLFVSDYTKNPVILGRPWYIRSRVLKDKRADGSLWYTIRDEVSDAAATFCVNDKRDQRRFKNILDSEISIDVNLSQIVVCVLGKVNIPEHNSEVLTRYKSVNNKLHPVSKALKESKSPSILDEDKIQFSTKKRLTPERLNDLVIGNDNLTPEEVQLFKAALEPCDRAFAFKPEEMGILSTQIEGPIKVETVDHVSWLHKPYPVPKGIQ</sequence>
<feature type="compositionally biased region" description="Polar residues" evidence="1">
    <location>
        <begin position="172"/>
        <end position="182"/>
    </location>
</feature>
<organism evidence="2 3">
    <name type="scientific">Smittium culicis</name>
    <dbReference type="NCBI Taxonomy" id="133412"/>
    <lineage>
        <taxon>Eukaryota</taxon>
        <taxon>Fungi</taxon>
        <taxon>Fungi incertae sedis</taxon>
        <taxon>Zoopagomycota</taxon>
        <taxon>Kickxellomycotina</taxon>
        <taxon>Harpellomycetes</taxon>
        <taxon>Harpellales</taxon>
        <taxon>Legeriomycetaceae</taxon>
        <taxon>Smittium</taxon>
    </lineage>
</organism>
<dbReference type="Gene3D" id="2.40.70.10">
    <property type="entry name" value="Acid Proteases"/>
    <property type="match status" value="1"/>
</dbReference>
<dbReference type="AlphaFoldDB" id="A0A1R1YIA7"/>
<dbReference type="Proteomes" id="UP000187429">
    <property type="component" value="Unassembled WGS sequence"/>
</dbReference>
<proteinExistence type="predicted"/>
<reference evidence="3" key="1">
    <citation type="submission" date="2017-01" db="EMBL/GenBank/DDBJ databases">
        <authorList>
            <person name="Wang Y."/>
            <person name="White M."/>
            <person name="Kvist S."/>
            <person name="Moncalvo J.-M."/>
        </authorList>
    </citation>
    <scope>NUCLEOTIDE SEQUENCE [LARGE SCALE GENOMIC DNA]</scope>
    <source>
        <strain evidence="3">ID-206-W2</strain>
    </source>
</reference>
<dbReference type="EMBL" id="LSSM01001428">
    <property type="protein sequence ID" value="OMJ26657.1"/>
    <property type="molecule type" value="Genomic_DNA"/>
</dbReference>